<name>A0A285D5Z2_9RHOB</name>
<protein>
    <submittedName>
        <fullName evidence="1">Uncharacterized protein</fullName>
    </submittedName>
</protein>
<dbReference type="EMBL" id="OAOQ01000033">
    <property type="protein sequence ID" value="SNX75095.1"/>
    <property type="molecule type" value="Genomic_DNA"/>
</dbReference>
<evidence type="ECO:0000313" key="2">
    <source>
        <dbReference type="Proteomes" id="UP000219467"/>
    </source>
</evidence>
<dbReference type="AlphaFoldDB" id="A0A285D5Z2"/>
<dbReference type="Proteomes" id="UP000219467">
    <property type="component" value="Unassembled WGS sequence"/>
</dbReference>
<sequence>MNSSLRLRGLEDRVGCILHQFVQLTVRVPARQNFVLGLEMLGRVSRLSFVGPNRVLKKSPSRNSFLSAQPAGFGFGSIDAGELH</sequence>
<feature type="non-terminal residue" evidence="1">
    <location>
        <position position="84"/>
    </location>
</feature>
<gene>
    <name evidence="1" type="ORF">SAMN05878503_1339</name>
</gene>
<keyword evidence="2" id="KW-1185">Reference proteome</keyword>
<organism evidence="1 2">
    <name type="scientific">Cereibacter ovatus</name>
    <dbReference type="NCBI Taxonomy" id="439529"/>
    <lineage>
        <taxon>Bacteria</taxon>
        <taxon>Pseudomonadati</taxon>
        <taxon>Pseudomonadota</taxon>
        <taxon>Alphaproteobacteria</taxon>
        <taxon>Rhodobacterales</taxon>
        <taxon>Paracoccaceae</taxon>
        <taxon>Cereibacter</taxon>
    </lineage>
</organism>
<evidence type="ECO:0000313" key="1">
    <source>
        <dbReference type="EMBL" id="SNX75095.1"/>
    </source>
</evidence>
<reference evidence="2" key="1">
    <citation type="submission" date="2017-08" db="EMBL/GenBank/DDBJ databases">
        <authorList>
            <person name="Varghese N."/>
            <person name="Submissions S."/>
        </authorList>
    </citation>
    <scope>NUCLEOTIDE SEQUENCE [LARGE SCALE GENOMIC DNA]</scope>
    <source>
        <strain evidence="2">JA234</strain>
    </source>
</reference>
<proteinExistence type="predicted"/>
<accession>A0A285D5Z2</accession>